<protein>
    <submittedName>
        <fullName evidence="1">Uncharacterized protein</fullName>
    </submittedName>
</protein>
<gene>
    <name evidence="1" type="ORF">AALO_G00308460</name>
</gene>
<dbReference type="EMBL" id="JADWDJ010000377">
    <property type="protein sequence ID" value="KAG5260516.1"/>
    <property type="molecule type" value="Genomic_DNA"/>
</dbReference>
<accession>A0AAV6FJ84</accession>
<dbReference type="AlphaFoldDB" id="A0AAV6FJ84"/>
<name>A0AAV6FJ84_9TELE</name>
<comment type="caution">
    <text evidence="1">The sequence shown here is derived from an EMBL/GenBank/DDBJ whole genome shotgun (WGS) entry which is preliminary data.</text>
</comment>
<evidence type="ECO:0000313" key="2">
    <source>
        <dbReference type="Proteomes" id="UP000823561"/>
    </source>
</evidence>
<reference evidence="1" key="1">
    <citation type="submission" date="2020-10" db="EMBL/GenBank/DDBJ databases">
        <title>Chromosome-scale genome assembly of the Allis shad, Alosa alosa.</title>
        <authorList>
            <person name="Margot Z."/>
            <person name="Christophe K."/>
            <person name="Cabau C."/>
            <person name="Louis A."/>
            <person name="Berthelot C."/>
            <person name="Parey E."/>
            <person name="Roest Crollius H."/>
            <person name="Montfort J."/>
            <person name="Robinson-Rechavi M."/>
            <person name="Bucao C."/>
            <person name="Bouchez O."/>
            <person name="Gislard M."/>
            <person name="Lluch J."/>
            <person name="Milhes M."/>
            <person name="Lampietro C."/>
            <person name="Lopez Roques C."/>
            <person name="Donnadieu C."/>
            <person name="Braasch I."/>
            <person name="Desvignes T."/>
            <person name="Postlethwait J."/>
            <person name="Bobe J."/>
            <person name="Guiguen Y."/>
        </authorList>
    </citation>
    <scope>NUCLEOTIDE SEQUENCE</scope>
    <source>
        <strain evidence="1">M-15738</strain>
        <tissue evidence="1">Blood</tissue>
    </source>
</reference>
<organism evidence="1 2">
    <name type="scientific">Alosa alosa</name>
    <name type="common">allis shad</name>
    <dbReference type="NCBI Taxonomy" id="278164"/>
    <lineage>
        <taxon>Eukaryota</taxon>
        <taxon>Metazoa</taxon>
        <taxon>Chordata</taxon>
        <taxon>Craniata</taxon>
        <taxon>Vertebrata</taxon>
        <taxon>Euteleostomi</taxon>
        <taxon>Actinopterygii</taxon>
        <taxon>Neopterygii</taxon>
        <taxon>Teleostei</taxon>
        <taxon>Clupei</taxon>
        <taxon>Clupeiformes</taxon>
        <taxon>Clupeoidei</taxon>
        <taxon>Clupeidae</taxon>
        <taxon>Alosa</taxon>
    </lineage>
</organism>
<sequence>MSTELNCTLEEVEEDDECIREKRPVAYSFQDAPDSEEVLPQSVNSNRYKNAKKHYRGCHPFSIHLTSTWNT</sequence>
<evidence type="ECO:0000313" key="1">
    <source>
        <dbReference type="EMBL" id="KAG5260516.1"/>
    </source>
</evidence>
<keyword evidence="2" id="KW-1185">Reference proteome</keyword>
<dbReference type="Proteomes" id="UP000823561">
    <property type="component" value="Unassembled WGS sequence"/>
</dbReference>
<proteinExistence type="predicted"/>